<evidence type="ECO:0000256" key="1">
    <source>
        <dbReference type="SAM" id="Phobius"/>
    </source>
</evidence>
<dbReference type="EMBL" id="JAKJSC010000002">
    <property type="protein sequence ID" value="MDE5419034.1"/>
    <property type="molecule type" value="Genomic_DNA"/>
</dbReference>
<organism evidence="2 3">
    <name type="scientific">Paralabilibaculum antarcticum</name>
    <dbReference type="NCBI Taxonomy" id="2912572"/>
    <lineage>
        <taxon>Bacteria</taxon>
        <taxon>Pseudomonadati</taxon>
        <taxon>Bacteroidota</taxon>
        <taxon>Bacteroidia</taxon>
        <taxon>Marinilabiliales</taxon>
        <taxon>Marinifilaceae</taxon>
        <taxon>Paralabilibaculum</taxon>
    </lineage>
</organism>
<keyword evidence="3" id="KW-1185">Reference proteome</keyword>
<proteinExistence type="predicted"/>
<dbReference type="Proteomes" id="UP001528920">
    <property type="component" value="Unassembled WGS sequence"/>
</dbReference>
<feature type="transmembrane region" description="Helical" evidence="1">
    <location>
        <begin position="31"/>
        <end position="50"/>
    </location>
</feature>
<keyword evidence="1" id="KW-1133">Transmembrane helix</keyword>
<gene>
    <name evidence="2" type="ORF">L3049_13595</name>
</gene>
<dbReference type="RefSeq" id="WP_275110363.1">
    <property type="nucleotide sequence ID" value="NZ_JAKJSC010000002.1"/>
</dbReference>
<evidence type="ECO:0000313" key="2">
    <source>
        <dbReference type="EMBL" id="MDE5419034.1"/>
    </source>
</evidence>
<sequence>MNFRETLNEKYFDSKDELMIRAIRRKDKKRILILTLLFIAATLIIPVIPGRNGEYLIDSMTYLNSIALCALIFLVLIGLPMFIFMTRKNTDYNNRKKIVMETRIKNIRQDKSDISLSFTNPDFKSKWIFVYRDKIYHGIEKDDSIRISYLPKTKFVLELEKI</sequence>
<comment type="caution">
    <text evidence="2">The sequence shown here is derived from an EMBL/GenBank/DDBJ whole genome shotgun (WGS) entry which is preliminary data.</text>
</comment>
<keyword evidence="1" id="KW-0812">Transmembrane</keyword>
<evidence type="ECO:0000313" key="3">
    <source>
        <dbReference type="Proteomes" id="UP001528920"/>
    </source>
</evidence>
<protein>
    <submittedName>
        <fullName evidence="2">Uncharacterized protein</fullName>
    </submittedName>
</protein>
<feature type="transmembrane region" description="Helical" evidence="1">
    <location>
        <begin position="62"/>
        <end position="85"/>
    </location>
</feature>
<accession>A0ABT5VUD2</accession>
<name>A0ABT5VUD2_9BACT</name>
<keyword evidence="1" id="KW-0472">Membrane</keyword>
<reference evidence="2 3" key="1">
    <citation type="submission" date="2022-01" db="EMBL/GenBank/DDBJ databases">
        <title>Labilibaculum sp. nov, a marine bacterium isolated from Antarctica.</title>
        <authorList>
            <person name="Dai W."/>
        </authorList>
    </citation>
    <scope>NUCLEOTIDE SEQUENCE [LARGE SCALE GENOMIC DNA]</scope>
    <source>
        <strain evidence="2 3">DW002</strain>
    </source>
</reference>